<dbReference type="AlphaFoldDB" id="A0A0W0EUJ1"/>
<dbReference type="GO" id="GO:0006406">
    <property type="term" value="P:mRNA export from nucleus"/>
    <property type="evidence" value="ECO:0007669"/>
    <property type="project" value="InterPro"/>
</dbReference>
<comment type="caution">
    <text evidence="8">The sequence shown here is derived from an EMBL/GenBank/DDBJ whole genome shotgun (WGS) entry which is preliminary data.</text>
</comment>
<dbReference type="PANTHER" id="PTHR12412:SF2">
    <property type="entry name" value="NUCLEAR CAP-BINDING PROTEIN SUBUNIT 1"/>
    <property type="match status" value="1"/>
</dbReference>
<keyword evidence="5" id="KW-0539">Nucleus</keyword>
<evidence type="ECO:0000256" key="4">
    <source>
        <dbReference type="ARBA" id="ARBA00023187"/>
    </source>
</evidence>
<dbReference type="GO" id="GO:0005846">
    <property type="term" value="C:nuclear cap binding complex"/>
    <property type="evidence" value="ECO:0007669"/>
    <property type="project" value="InterPro"/>
</dbReference>
<evidence type="ECO:0000256" key="5">
    <source>
        <dbReference type="ARBA" id="ARBA00023242"/>
    </source>
</evidence>
<dbReference type="InterPro" id="IPR016024">
    <property type="entry name" value="ARM-type_fold"/>
</dbReference>
<accession>A0A0W0EUJ1</accession>
<dbReference type="GO" id="GO:0003729">
    <property type="term" value="F:mRNA binding"/>
    <property type="evidence" value="ECO:0007669"/>
    <property type="project" value="TreeGrafter"/>
</dbReference>
<dbReference type="GO" id="GO:0008380">
    <property type="term" value="P:RNA splicing"/>
    <property type="evidence" value="ECO:0007669"/>
    <property type="project" value="UniProtKB-KW"/>
</dbReference>
<evidence type="ECO:0000256" key="1">
    <source>
        <dbReference type="ARBA" id="ARBA00004123"/>
    </source>
</evidence>
<feature type="domain" description="MIF4G" evidence="7">
    <location>
        <begin position="66"/>
        <end position="284"/>
    </location>
</feature>
<dbReference type="eggNOG" id="KOG1104">
    <property type="taxonomic scope" value="Eukaryota"/>
</dbReference>
<dbReference type="GO" id="GO:0000339">
    <property type="term" value="F:RNA cap binding"/>
    <property type="evidence" value="ECO:0007669"/>
    <property type="project" value="InterPro"/>
</dbReference>
<evidence type="ECO:0000256" key="2">
    <source>
        <dbReference type="ARBA" id="ARBA00007413"/>
    </source>
</evidence>
<evidence type="ECO:0000256" key="3">
    <source>
        <dbReference type="ARBA" id="ARBA00022664"/>
    </source>
</evidence>
<dbReference type="GO" id="GO:0000184">
    <property type="term" value="P:nuclear-transcribed mRNA catabolic process, nonsense-mediated decay"/>
    <property type="evidence" value="ECO:0007669"/>
    <property type="project" value="TreeGrafter"/>
</dbReference>
<keyword evidence="4" id="KW-0508">mRNA splicing</keyword>
<dbReference type="InterPro" id="IPR015172">
    <property type="entry name" value="MIF4G-like_typ-1"/>
</dbReference>
<comment type="subcellular location">
    <subcellularLocation>
        <location evidence="1">Nucleus</location>
    </subcellularLocation>
</comment>
<protein>
    <recommendedName>
        <fullName evidence="7">MIF4G domain-containing protein</fullName>
    </recommendedName>
</protein>
<dbReference type="SUPFAM" id="SSF48371">
    <property type="entry name" value="ARM repeat"/>
    <property type="match status" value="3"/>
</dbReference>
<dbReference type="PANTHER" id="PTHR12412">
    <property type="entry name" value="CAP BINDING PROTEIN"/>
    <property type="match status" value="1"/>
</dbReference>
<dbReference type="Gene3D" id="1.25.40.180">
    <property type="match status" value="3"/>
</dbReference>
<evidence type="ECO:0000259" key="7">
    <source>
        <dbReference type="SMART" id="SM00543"/>
    </source>
</evidence>
<proteinExistence type="inferred from homology"/>
<name>A0A0W0EUJ1_MONRR</name>
<dbReference type="Proteomes" id="UP000054988">
    <property type="component" value="Unassembled WGS sequence"/>
</dbReference>
<dbReference type="SMART" id="SM00543">
    <property type="entry name" value="MIF4G"/>
    <property type="match status" value="1"/>
</dbReference>
<dbReference type="InterPro" id="IPR003890">
    <property type="entry name" value="MIF4G-like_typ-3"/>
</dbReference>
<dbReference type="InterPro" id="IPR015174">
    <property type="entry name" value="MIF4G-like_typ-2"/>
</dbReference>
<dbReference type="InterPro" id="IPR027159">
    <property type="entry name" value="CBP80"/>
</dbReference>
<evidence type="ECO:0000256" key="6">
    <source>
        <dbReference type="SAM" id="MobiDB-lite"/>
    </source>
</evidence>
<organism evidence="8 9">
    <name type="scientific">Moniliophthora roreri</name>
    <name type="common">Frosty pod rot fungus</name>
    <name type="synonym">Monilia roreri</name>
    <dbReference type="NCBI Taxonomy" id="221103"/>
    <lineage>
        <taxon>Eukaryota</taxon>
        <taxon>Fungi</taxon>
        <taxon>Dikarya</taxon>
        <taxon>Basidiomycota</taxon>
        <taxon>Agaricomycotina</taxon>
        <taxon>Agaricomycetes</taxon>
        <taxon>Agaricomycetidae</taxon>
        <taxon>Agaricales</taxon>
        <taxon>Marasmiineae</taxon>
        <taxon>Marasmiaceae</taxon>
        <taxon>Moniliophthora</taxon>
    </lineage>
</organism>
<evidence type="ECO:0000313" key="8">
    <source>
        <dbReference type="EMBL" id="KTB27754.1"/>
    </source>
</evidence>
<dbReference type="EMBL" id="LATX01002520">
    <property type="protein sequence ID" value="KTB27754.1"/>
    <property type="molecule type" value="Genomic_DNA"/>
</dbReference>
<dbReference type="GO" id="GO:0005634">
    <property type="term" value="C:nucleus"/>
    <property type="evidence" value="ECO:0007669"/>
    <property type="project" value="UniProtKB-SubCell"/>
</dbReference>
<gene>
    <name evidence="8" type="ORF">WG66_19674</name>
</gene>
<comment type="similarity">
    <text evidence="2">Belongs to the NCBP1 family.</text>
</comment>
<dbReference type="Pfam" id="PF09090">
    <property type="entry name" value="MIF4G_like_2"/>
    <property type="match status" value="1"/>
</dbReference>
<dbReference type="GO" id="GO:0006397">
    <property type="term" value="P:mRNA processing"/>
    <property type="evidence" value="ECO:0007669"/>
    <property type="project" value="UniProtKB-KW"/>
</dbReference>
<sequence>MSANENFESHLTCLSPSKFTTVTTTRGSQFGRYDELRTQRIRWTTKVSSDADDYDDRRREPIETPQDKLKAAIIKLGEVDPVQELPHIQTQIRGLPPVLSNLSEAFHISVTEQPFKIPYYAALLRLLHEKASEDDTGPLLGKQILEEFWKGFQAYVDKLAWRETRFCVHFFAHLTAAGLVSAESFTALLQSFTAVLDEFGVSHGRGKRAALCAAEGLMIAGTSIKAHSATSVSDIITAIQTFIDTTGNPKWLVQPTLKLHSPTVDADSADELLDSALAALRALEAVDFDGPYPRPYLDYSELDPTFTPFDLPSVLVTPEVIELDGLSNETEESEPGTSIKKDEWPEYYLRLFSDDITPDPNTPAGYAVRTGLLAIIDIFEVNRKECARLLLEYPKWTLPGTFKPKPGAPPPEHEPIVSKDWQLESTLLEILLGSSFVLPESTQKQIYYIGLITEVCKLAPSTGGPAVGKSIRRLFSMLSDGLDVEIARRYSEWFSTHMSNFNFQWVWKEWIPDLALCDKHPKRNFIRRALELEIRLSYYDRIAKSIPQEMHPAEAFCLPSQAPGPDFEYDDPAKPHHDAAQSILNLFRGRAQAGDVIAHLDTLKNNLENESSDSGQLVNVDTAMRSIAIQSLLHIGSRSFSHLLNAIERYLSLLRFIANGGVSEAPGGGIPEAKSDILNAVAAFWKNDKLMVNIVFDKLMQYQIVDPADVVKWTFTNVSETEDELKTPLTLTAFEWSLLKGALDKANGRVTIARRKLAALRKEDDETKARANAGTTGDMDVDDVKPVTETSGAENPALASAIKALSILTREQKNTLSRTLEGFTNCLAPPLSSVSPEAQAILTEKSWHNRANWGRDEWNFWETWAWYRHFCRTYSPYLRSYSATLSTVSFARLEGSKDPAAELLQKIWNVAIGQE</sequence>
<evidence type="ECO:0000313" key="9">
    <source>
        <dbReference type="Proteomes" id="UP000054988"/>
    </source>
</evidence>
<dbReference type="Pfam" id="PF09088">
    <property type="entry name" value="MIF4G_like"/>
    <property type="match status" value="1"/>
</dbReference>
<reference evidence="8 9" key="1">
    <citation type="submission" date="2015-12" db="EMBL/GenBank/DDBJ databases">
        <title>Draft genome sequence of Moniliophthora roreri, the causal agent of frosty pod rot of cacao.</title>
        <authorList>
            <person name="Aime M.C."/>
            <person name="Diaz-Valderrama J.R."/>
            <person name="Kijpornyongpan T."/>
            <person name="Phillips-Mora W."/>
        </authorList>
    </citation>
    <scope>NUCLEOTIDE SEQUENCE [LARGE SCALE GENOMIC DNA]</scope>
    <source>
        <strain evidence="8 9">MCA 2952</strain>
    </source>
</reference>
<keyword evidence="3" id="KW-0507">mRNA processing</keyword>
<feature type="region of interest" description="Disordered" evidence="6">
    <location>
        <begin position="763"/>
        <end position="792"/>
    </location>
</feature>